<dbReference type="AlphaFoldDB" id="A0A699X9A7"/>
<accession>A0A699X9A7</accession>
<reference evidence="1" key="1">
    <citation type="journal article" date="2019" name="Sci. Rep.">
        <title>Draft genome of Tanacetum cinerariifolium, the natural source of mosquito coil.</title>
        <authorList>
            <person name="Yamashiro T."/>
            <person name="Shiraishi A."/>
            <person name="Satake H."/>
            <person name="Nakayama K."/>
        </authorList>
    </citation>
    <scope>NUCLEOTIDE SEQUENCE</scope>
</reference>
<name>A0A699X9A7_TANCI</name>
<evidence type="ECO:0000313" key="1">
    <source>
        <dbReference type="EMBL" id="GFD53274.1"/>
    </source>
</evidence>
<comment type="caution">
    <text evidence="1">The sequence shown here is derived from an EMBL/GenBank/DDBJ whole genome shotgun (WGS) entry which is preliminary data.</text>
</comment>
<feature type="non-terminal residue" evidence="1">
    <location>
        <position position="1"/>
    </location>
</feature>
<protein>
    <submittedName>
        <fullName evidence="1">Uncharacterized protein</fullName>
    </submittedName>
</protein>
<gene>
    <name evidence="1" type="ORF">Tci_925243</name>
</gene>
<sequence length="38" mass="4234">RGGQCPFPPFYVRALDGFEAKVPQRAAPASRLEARFVQ</sequence>
<proteinExistence type="predicted"/>
<dbReference type="EMBL" id="BKCJ011792306">
    <property type="protein sequence ID" value="GFD53274.1"/>
    <property type="molecule type" value="Genomic_DNA"/>
</dbReference>
<organism evidence="1">
    <name type="scientific">Tanacetum cinerariifolium</name>
    <name type="common">Dalmatian daisy</name>
    <name type="synonym">Chrysanthemum cinerariifolium</name>
    <dbReference type="NCBI Taxonomy" id="118510"/>
    <lineage>
        <taxon>Eukaryota</taxon>
        <taxon>Viridiplantae</taxon>
        <taxon>Streptophyta</taxon>
        <taxon>Embryophyta</taxon>
        <taxon>Tracheophyta</taxon>
        <taxon>Spermatophyta</taxon>
        <taxon>Magnoliopsida</taxon>
        <taxon>eudicotyledons</taxon>
        <taxon>Gunneridae</taxon>
        <taxon>Pentapetalae</taxon>
        <taxon>asterids</taxon>
        <taxon>campanulids</taxon>
        <taxon>Asterales</taxon>
        <taxon>Asteraceae</taxon>
        <taxon>Asteroideae</taxon>
        <taxon>Anthemideae</taxon>
        <taxon>Anthemidinae</taxon>
        <taxon>Tanacetum</taxon>
    </lineage>
</organism>